<dbReference type="PANTHER" id="PTHR33463">
    <property type="entry name" value="NB-ARC DOMAIN-CONTAINING PROTEIN-RELATED"/>
    <property type="match status" value="1"/>
</dbReference>
<evidence type="ECO:0000259" key="7">
    <source>
        <dbReference type="Pfam" id="PF23559"/>
    </source>
</evidence>
<evidence type="ECO:0000313" key="10">
    <source>
        <dbReference type="Proteomes" id="UP001180020"/>
    </source>
</evidence>
<keyword evidence="3" id="KW-0611">Plant defense</keyword>
<evidence type="ECO:0000259" key="6">
    <source>
        <dbReference type="Pfam" id="PF23247"/>
    </source>
</evidence>
<gene>
    <name evidence="9" type="ORF">QJS10_CPB21g00823</name>
</gene>
<dbReference type="Gene3D" id="1.10.8.430">
    <property type="entry name" value="Helical domain of apoptotic protease-activating factors"/>
    <property type="match status" value="1"/>
</dbReference>
<evidence type="ECO:0000256" key="4">
    <source>
        <dbReference type="ARBA" id="ARBA00022840"/>
    </source>
</evidence>
<evidence type="ECO:0000259" key="5">
    <source>
        <dbReference type="Pfam" id="PF00931"/>
    </source>
</evidence>
<dbReference type="Gene3D" id="3.40.50.300">
    <property type="entry name" value="P-loop containing nucleotide triphosphate hydrolases"/>
    <property type="match status" value="1"/>
</dbReference>
<dbReference type="InterPro" id="IPR058922">
    <property type="entry name" value="WHD_DRP"/>
</dbReference>
<dbReference type="FunFam" id="1.10.8.430:FF:000003">
    <property type="entry name" value="Probable disease resistance protein At5g66910"/>
    <property type="match status" value="1"/>
</dbReference>
<name>A0AAV9C370_ACOCL</name>
<dbReference type="InterPro" id="IPR055414">
    <property type="entry name" value="LRR_R13L4/SHOC2-like"/>
</dbReference>
<evidence type="ECO:0000259" key="8">
    <source>
        <dbReference type="Pfam" id="PF23598"/>
    </source>
</evidence>
<dbReference type="SUPFAM" id="SSF52058">
    <property type="entry name" value="L domain-like"/>
    <property type="match status" value="1"/>
</dbReference>
<dbReference type="GO" id="GO:0002758">
    <property type="term" value="P:innate immune response-activating signaling pathway"/>
    <property type="evidence" value="ECO:0007669"/>
    <property type="project" value="UniProtKB-ARBA"/>
</dbReference>
<dbReference type="InterPro" id="IPR027417">
    <property type="entry name" value="P-loop_NTPase"/>
</dbReference>
<dbReference type="Gene3D" id="3.80.10.10">
    <property type="entry name" value="Ribonuclease Inhibitor"/>
    <property type="match status" value="2"/>
</dbReference>
<reference evidence="9" key="2">
    <citation type="submission" date="2023-06" db="EMBL/GenBank/DDBJ databases">
        <authorList>
            <person name="Ma L."/>
            <person name="Liu K.-W."/>
            <person name="Li Z."/>
            <person name="Hsiao Y.-Y."/>
            <person name="Qi Y."/>
            <person name="Fu T."/>
            <person name="Tang G."/>
            <person name="Zhang D."/>
            <person name="Sun W.-H."/>
            <person name="Liu D.-K."/>
            <person name="Li Y."/>
            <person name="Chen G.-Z."/>
            <person name="Liu X.-D."/>
            <person name="Liao X.-Y."/>
            <person name="Jiang Y.-T."/>
            <person name="Yu X."/>
            <person name="Hao Y."/>
            <person name="Huang J."/>
            <person name="Zhao X.-W."/>
            <person name="Ke S."/>
            <person name="Chen Y.-Y."/>
            <person name="Wu W.-L."/>
            <person name="Hsu J.-L."/>
            <person name="Lin Y.-F."/>
            <person name="Huang M.-D."/>
            <person name="Li C.-Y."/>
            <person name="Huang L."/>
            <person name="Wang Z.-W."/>
            <person name="Zhao X."/>
            <person name="Zhong W.-Y."/>
            <person name="Peng D.-H."/>
            <person name="Ahmad S."/>
            <person name="Lan S."/>
            <person name="Zhang J.-S."/>
            <person name="Tsai W.-C."/>
            <person name="Van De Peer Y."/>
            <person name="Liu Z.-J."/>
        </authorList>
    </citation>
    <scope>NUCLEOTIDE SEQUENCE</scope>
    <source>
        <strain evidence="9">CP</strain>
        <tissue evidence="9">Leaves</tissue>
    </source>
</reference>
<dbReference type="InterPro" id="IPR032675">
    <property type="entry name" value="LRR_dom_sf"/>
</dbReference>
<dbReference type="FunFam" id="3.40.50.300:FF:001091">
    <property type="entry name" value="Probable disease resistance protein At1g61300"/>
    <property type="match status" value="1"/>
</dbReference>
<keyword evidence="4" id="KW-0547">Nucleotide-binding</keyword>
<dbReference type="GO" id="GO:0042742">
    <property type="term" value="P:defense response to bacterium"/>
    <property type="evidence" value="ECO:0007669"/>
    <property type="project" value="UniProtKB-ARBA"/>
</dbReference>
<sequence length="939" mass="106366">MVLELFGPTIAVAFQKIFISPYSKISTLLQYQTNINSLKNERSCLTDLKGRIEEELELADKEGKIPIREVKTWLQDVENTEHVLNSMDSELANDACLHGCVINCPLRYRLSRDAQSKAEDVKQLVRSGVFSSGVAVVNPRVEEVQHIPGQPVEGQKTSLEMDEILKLLTDDRIRKIGIWGMGGVGKTTLVRTLNNNLSDSSSSQLFDIVIWITISKDIDEKMIQSRLAQRLKMSTSMTESTDENAIWLFERLKKEKKILLDDVWEKIDLDKVGIPHGDAHPGCKIILTTRFMDVCREMETDKEIKVNVLSKEDAWVLFSQSAGDVVEREEIKSLAKDVSKECAGLPLAIITVGKAMRKKKQPELWKNALYELRRSAPYIRGVEREVFLPLKWSYDSLQGKNIKPCFLYCIMYPEDYSIKVSELVHCWMAEGLIDESDDPEEPYNRGFAFVENLIDSCMLEPGMQEGKVKMHDVVRDVAIWIASSSGHEFETFTRSGRGLTKFPEESMKESLRRVSLMNNKIEELPDCLITSSKLLSLVIQGNPLMGVPEVLFVGMRALRVLNLRETRLKTLPLSLGFLGDLRALFLQNCSFLTELPHLGEFKKLIVLDLSLTNIQELPEGVGELCNLRQLNLSYTCELVNIQAGVIAQLSRLEELEMQYSAYKWDVSGPQSMGRATFNELGSLMCLRLLYIGIESVACLSLDLSWLKKLKKFNICVGWRDRDYFSSTKYNERFVVLSSIDLSGEARFDELLANATALCFNNCRGIRSICELLESGTHAFIGLKSLTIKNCKEMTCVIKGELVQESVLPNLEKLELLRLSNLEYIVEGMIPDGESLRKLRIIEVDTCNALQCLITPALLPQVQSLEQIMVVSCSGMSVLIPTENVAEFSKVRDLYLMNYQIWRLFPKIHWHGLPWGVSQCTSAPNLRMPSASITKTQYVR</sequence>
<feature type="domain" description="Disease resistance protein At4g27190-like leucine-rich repeats" evidence="6">
    <location>
        <begin position="755"/>
        <end position="872"/>
    </location>
</feature>
<evidence type="ECO:0000256" key="3">
    <source>
        <dbReference type="ARBA" id="ARBA00022821"/>
    </source>
</evidence>
<dbReference type="GO" id="GO:0043531">
    <property type="term" value="F:ADP binding"/>
    <property type="evidence" value="ECO:0007669"/>
    <property type="project" value="InterPro"/>
</dbReference>
<evidence type="ECO:0000256" key="2">
    <source>
        <dbReference type="ARBA" id="ARBA00022737"/>
    </source>
</evidence>
<keyword evidence="10" id="KW-1185">Reference proteome</keyword>
<protein>
    <submittedName>
        <fullName evidence="9">Disease resistance protein</fullName>
    </submittedName>
</protein>
<dbReference type="GO" id="GO:0009626">
    <property type="term" value="P:plant-type hypersensitive response"/>
    <property type="evidence" value="ECO:0007669"/>
    <property type="project" value="UniProtKB-ARBA"/>
</dbReference>
<comment type="caution">
    <text evidence="9">The sequence shown here is derived from an EMBL/GenBank/DDBJ whole genome shotgun (WGS) entry which is preliminary data.</text>
</comment>
<dbReference type="InterPro" id="IPR002182">
    <property type="entry name" value="NB-ARC"/>
</dbReference>
<dbReference type="Proteomes" id="UP001180020">
    <property type="component" value="Unassembled WGS sequence"/>
</dbReference>
<dbReference type="InterPro" id="IPR050905">
    <property type="entry name" value="Plant_NBS-LRR"/>
</dbReference>
<proteinExistence type="inferred from homology"/>
<dbReference type="InterPro" id="IPR036388">
    <property type="entry name" value="WH-like_DNA-bd_sf"/>
</dbReference>
<feature type="domain" description="Disease resistance R13L4/SHOC-2-like LRR" evidence="8">
    <location>
        <begin position="554"/>
        <end position="715"/>
    </location>
</feature>
<dbReference type="FunFam" id="1.10.10.10:FF:000322">
    <property type="entry name" value="Probable disease resistance protein At1g63360"/>
    <property type="match status" value="1"/>
</dbReference>
<dbReference type="SUPFAM" id="SSF52540">
    <property type="entry name" value="P-loop containing nucleoside triphosphate hydrolases"/>
    <property type="match status" value="1"/>
</dbReference>
<evidence type="ECO:0000256" key="1">
    <source>
        <dbReference type="ARBA" id="ARBA00008894"/>
    </source>
</evidence>
<dbReference type="Pfam" id="PF23247">
    <property type="entry name" value="LRR_RPS2"/>
    <property type="match status" value="1"/>
</dbReference>
<dbReference type="EMBL" id="JAUJYO010000021">
    <property type="protein sequence ID" value="KAK1283275.1"/>
    <property type="molecule type" value="Genomic_DNA"/>
</dbReference>
<dbReference type="InterPro" id="IPR057135">
    <property type="entry name" value="At4g27190-like_LRR"/>
</dbReference>
<dbReference type="Gene3D" id="1.10.10.10">
    <property type="entry name" value="Winged helix-like DNA-binding domain superfamily/Winged helix DNA-binding domain"/>
    <property type="match status" value="1"/>
</dbReference>
<dbReference type="Pfam" id="PF00931">
    <property type="entry name" value="NB-ARC"/>
    <property type="match status" value="1"/>
</dbReference>
<feature type="domain" description="Disease resistance protein winged helix" evidence="7">
    <location>
        <begin position="411"/>
        <end position="478"/>
    </location>
</feature>
<evidence type="ECO:0000313" key="9">
    <source>
        <dbReference type="EMBL" id="KAK1283275.1"/>
    </source>
</evidence>
<dbReference type="PRINTS" id="PR00364">
    <property type="entry name" value="DISEASERSIST"/>
</dbReference>
<dbReference type="InterPro" id="IPR042197">
    <property type="entry name" value="Apaf_helical"/>
</dbReference>
<dbReference type="Pfam" id="PF23559">
    <property type="entry name" value="WHD_DRP"/>
    <property type="match status" value="1"/>
</dbReference>
<dbReference type="GO" id="GO:0005524">
    <property type="term" value="F:ATP binding"/>
    <property type="evidence" value="ECO:0007669"/>
    <property type="project" value="UniProtKB-KW"/>
</dbReference>
<comment type="similarity">
    <text evidence="1">Belongs to the disease resistance NB-LRR family.</text>
</comment>
<dbReference type="AlphaFoldDB" id="A0AAV9C370"/>
<reference evidence="9" key="1">
    <citation type="journal article" date="2023" name="Nat. Commun.">
        <title>Diploid and tetraploid genomes of Acorus and the evolution of monocots.</title>
        <authorList>
            <person name="Ma L."/>
            <person name="Liu K.W."/>
            <person name="Li Z."/>
            <person name="Hsiao Y.Y."/>
            <person name="Qi Y."/>
            <person name="Fu T."/>
            <person name="Tang G.D."/>
            <person name="Zhang D."/>
            <person name="Sun W.H."/>
            <person name="Liu D.K."/>
            <person name="Li Y."/>
            <person name="Chen G.Z."/>
            <person name="Liu X.D."/>
            <person name="Liao X.Y."/>
            <person name="Jiang Y.T."/>
            <person name="Yu X."/>
            <person name="Hao Y."/>
            <person name="Huang J."/>
            <person name="Zhao X.W."/>
            <person name="Ke S."/>
            <person name="Chen Y.Y."/>
            <person name="Wu W.L."/>
            <person name="Hsu J.L."/>
            <person name="Lin Y.F."/>
            <person name="Huang M.D."/>
            <person name="Li C.Y."/>
            <person name="Huang L."/>
            <person name="Wang Z.W."/>
            <person name="Zhao X."/>
            <person name="Zhong W.Y."/>
            <person name="Peng D.H."/>
            <person name="Ahmad S."/>
            <person name="Lan S."/>
            <person name="Zhang J.S."/>
            <person name="Tsai W.C."/>
            <person name="Van de Peer Y."/>
            <person name="Liu Z.J."/>
        </authorList>
    </citation>
    <scope>NUCLEOTIDE SEQUENCE</scope>
    <source>
        <strain evidence="9">CP</strain>
    </source>
</reference>
<organism evidence="9 10">
    <name type="scientific">Acorus calamus</name>
    <name type="common">Sweet flag</name>
    <dbReference type="NCBI Taxonomy" id="4465"/>
    <lineage>
        <taxon>Eukaryota</taxon>
        <taxon>Viridiplantae</taxon>
        <taxon>Streptophyta</taxon>
        <taxon>Embryophyta</taxon>
        <taxon>Tracheophyta</taxon>
        <taxon>Spermatophyta</taxon>
        <taxon>Magnoliopsida</taxon>
        <taxon>Liliopsida</taxon>
        <taxon>Acoraceae</taxon>
        <taxon>Acorus</taxon>
    </lineage>
</organism>
<feature type="domain" description="NB-ARC" evidence="5">
    <location>
        <begin position="161"/>
        <end position="323"/>
    </location>
</feature>
<keyword evidence="4" id="KW-0067">ATP-binding</keyword>
<dbReference type="Pfam" id="PF23598">
    <property type="entry name" value="LRR_14"/>
    <property type="match status" value="1"/>
</dbReference>
<keyword evidence="2" id="KW-0677">Repeat</keyword>
<accession>A0AAV9C370</accession>
<dbReference type="PANTHER" id="PTHR33463:SF202">
    <property type="entry name" value="NB-ARC DOMAIN-CONTAINING PROTEIN"/>
    <property type="match status" value="1"/>
</dbReference>